<dbReference type="RefSeq" id="XP_067492932.1">
    <property type="nucleotide sequence ID" value="XM_067630272.1"/>
</dbReference>
<gene>
    <name evidence="1" type="ORF">DFL_001624</name>
</gene>
<dbReference type="AlphaFoldDB" id="A0A437A8A2"/>
<sequence length="270" mass="29621">MLDTNFHVAQEAGTILEALFFWSSKGLSSSLNPIIDFTMSQPAVPQLSSIIPGDLSTYPRSSIINEHTHLSHIPSMGLGLVATQDLPAGTTWYLATVDNYLPIPKKTFTAIRLAGKKYPEWKNFGKSIEMVAVYSPEGEAENGIGNVEIGGTSVAHDTLAGWTGWAAKDVKKGEQLVVNYLGFKDSPWANTCEEFLKPPGEGKLDFETLDKETKFDETAVEILLTREQFGVYVESGLEREIDKALLMVIAKWGVWDGGRGVWVVKVPVEG</sequence>
<evidence type="ECO:0000313" key="1">
    <source>
        <dbReference type="EMBL" id="RVD87388.1"/>
    </source>
</evidence>
<accession>A0A437A8A2</accession>
<reference evidence="1 2" key="1">
    <citation type="submission" date="2019-01" db="EMBL/GenBank/DDBJ databases">
        <title>Intercellular communication is required for trap formation in the nematode-trapping fungus Duddingtonia flagrans.</title>
        <authorList>
            <person name="Youssar L."/>
            <person name="Wernet V."/>
            <person name="Hensel N."/>
            <person name="Hildebrandt H.-G."/>
            <person name="Fischer R."/>
        </authorList>
    </citation>
    <scope>NUCLEOTIDE SEQUENCE [LARGE SCALE GENOMIC DNA]</scope>
    <source>
        <strain evidence="1 2">CBS H-5679</strain>
    </source>
</reference>
<comment type="caution">
    <text evidence="1">The sequence shown here is derived from an EMBL/GenBank/DDBJ whole genome shotgun (WGS) entry which is preliminary data.</text>
</comment>
<evidence type="ECO:0008006" key="3">
    <source>
        <dbReference type="Google" id="ProtNLM"/>
    </source>
</evidence>
<proteinExistence type="predicted"/>
<keyword evidence="2" id="KW-1185">Reference proteome</keyword>
<dbReference type="OrthoDB" id="5292963at2759"/>
<organism evidence="1 2">
    <name type="scientific">Arthrobotrys flagrans</name>
    <name type="common">Nematode-trapping fungus</name>
    <name type="synonym">Trichothecium flagrans</name>
    <dbReference type="NCBI Taxonomy" id="97331"/>
    <lineage>
        <taxon>Eukaryota</taxon>
        <taxon>Fungi</taxon>
        <taxon>Dikarya</taxon>
        <taxon>Ascomycota</taxon>
        <taxon>Pezizomycotina</taxon>
        <taxon>Orbiliomycetes</taxon>
        <taxon>Orbiliales</taxon>
        <taxon>Orbiliaceae</taxon>
        <taxon>Arthrobotrys</taxon>
    </lineage>
</organism>
<dbReference type="Proteomes" id="UP000283090">
    <property type="component" value="Unassembled WGS sequence"/>
</dbReference>
<evidence type="ECO:0000313" key="2">
    <source>
        <dbReference type="Proteomes" id="UP000283090"/>
    </source>
</evidence>
<protein>
    <recommendedName>
        <fullName evidence="3">SET domain-containing protein</fullName>
    </recommendedName>
</protein>
<name>A0A437A8A2_ARTFL</name>
<dbReference type="EMBL" id="SAEB01000003">
    <property type="protein sequence ID" value="RVD87388.1"/>
    <property type="molecule type" value="Genomic_DNA"/>
</dbReference>
<dbReference type="GeneID" id="93583935"/>
<dbReference type="VEuPathDB" id="FungiDB:DFL_001624"/>